<evidence type="ECO:0000313" key="1">
    <source>
        <dbReference type="EMBL" id="KAJ8018081.1"/>
    </source>
</evidence>
<gene>
    <name evidence="1" type="ORF">HOLleu_44124</name>
</gene>
<keyword evidence="2" id="KW-1185">Reference proteome</keyword>
<evidence type="ECO:0000313" key="2">
    <source>
        <dbReference type="Proteomes" id="UP001152320"/>
    </source>
</evidence>
<organism evidence="1 2">
    <name type="scientific">Holothuria leucospilota</name>
    <name type="common">Black long sea cucumber</name>
    <name type="synonym">Mertensiothuria leucospilota</name>
    <dbReference type="NCBI Taxonomy" id="206669"/>
    <lineage>
        <taxon>Eukaryota</taxon>
        <taxon>Metazoa</taxon>
        <taxon>Echinodermata</taxon>
        <taxon>Eleutherozoa</taxon>
        <taxon>Echinozoa</taxon>
        <taxon>Holothuroidea</taxon>
        <taxon>Aspidochirotacea</taxon>
        <taxon>Aspidochirotida</taxon>
        <taxon>Holothuriidae</taxon>
        <taxon>Holothuria</taxon>
    </lineage>
</organism>
<accession>A0A9Q1B8S4</accession>
<dbReference type="EMBL" id="JAIZAY010000652">
    <property type="protein sequence ID" value="KAJ8018081.1"/>
    <property type="molecule type" value="Genomic_DNA"/>
</dbReference>
<protein>
    <submittedName>
        <fullName evidence="1">Uncharacterized protein</fullName>
    </submittedName>
</protein>
<dbReference type="AlphaFoldDB" id="A0A9Q1B8S4"/>
<sequence>MCLFLSLYSLTRYLKKGNLDSSQTWYRDAPYKEKELYCFGRGQRSLGVTRGQTLKTLLTQYLEMWYGKRKNRVIFEGGQRSPGVTGGQTLKTLLSQYLEIRRLDEFHTLYVDAL</sequence>
<dbReference type="Proteomes" id="UP001152320">
    <property type="component" value="Unassembled WGS sequence"/>
</dbReference>
<comment type="caution">
    <text evidence="1">The sequence shown here is derived from an EMBL/GenBank/DDBJ whole genome shotgun (WGS) entry which is preliminary data.</text>
</comment>
<proteinExistence type="predicted"/>
<name>A0A9Q1B8S4_HOLLE</name>
<reference evidence="1" key="1">
    <citation type="submission" date="2021-10" db="EMBL/GenBank/DDBJ databases">
        <title>Tropical sea cucumber genome reveals ecological adaptation and Cuvierian tubules defense mechanism.</title>
        <authorList>
            <person name="Chen T."/>
        </authorList>
    </citation>
    <scope>NUCLEOTIDE SEQUENCE</scope>
    <source>
        <strain evidence="1">Nanhai2018</strain>
        <tissue evidence="1">Muscle</tissue>
    </source>
</reference>